<keyword evidence="4" id="KW-0934">Plastid</keyword>
<evidence type="ECO:0000256" key="4">
    <source>
        <dbReference type="ARBA" id="ARBA00022640"/>
    </source>
</evidence>
<evidence type="ECO:0000313" key="9">
    <source>
        <dbReference type="Proteomes" id="UP000026960"/>
    </source>
</evidence>
<organism evidence="8">
    <name type="scientific">Oryza barthii</name>
    <dbReference type="NCBI Taxonomy" id="65489"/>
    <lineage>
        <taxon>Eukaryota</taxon>
        <taxon>Viridiplantae</taxon>
        <taxon>Streptophyta</taxon>
        <taxon>Embryophyta</taxon>
        <taxon>Tracheophyta</taxon>
        <taxon>Spermatophyta</taxon>
        <taxon>Magnoliopsida</taxon>
        <taxon>Liliopsida</taxon>
        <taxon>Poales</taxon>
        <taxon>Poaceae</taxon>
        <taxon>BOP clade</taxon>
        <taxon>Oryzoideae</taxon>
        <taxon>Oryzeae</taxon>
        <taxon>Oryzinae</taxon>
        <taxon>Oryza</taxon>
    </lineage>
</organism>
<dbReference type="Pfam" id="PF13279">
    <property type="entry name" value="4HBT_2"/>
    <property type="match status" value="2"/>
</dbReference>
<name>A0A0D3FYQ6_9ORYZ</name>
<keyword evidence="9" id="KW-1185">Reference proteome</keyword>
<evidence type="ECO:0000256" key="7">
    <source>
        <dbReference type="ARBA" id="ARBA00023098"/>
    </source>
</evidence>
<dbReference type="InterPro" id="IPR050563">
    <property type="entry name" value="4-hydroxybenzoyl-CoA_TE"/>
</dbReference>
<evidence type="ECO:0000256" key="2">
    <source>
        <dbReference type="ARBA" id="ARBA00005953"/>
    </source>
</evidence>
<accession>A0A0D3FYQ6</accession>
<dbReference type="PANTHER" id="PTHR31793">
    <property type="entry name" value="4-HYDROXYBENZOYL-COA THIOESTERASE FAMILY MEMBER"/>
    <property type="match status" value="1"/>
</dbReference>
<evidence type="ECO:0000256" key="6">
    <source>
        <dbReference type="ARBA" id="ARBA00022946"/>
    </source>
</evidence>
<dbReference type="Proteomes" id="UP000026960">
    <property type="component" value="Chromosome 4"/>
</dbReference>
<dbReference type="FunFam" id="3.10.129.10:FF:000037">
    <property type="entry name" value="acyl-acyl carrier protein thioesterase ATL3, chloroplastic"/>
    <property type="match status" value="1"/>
</dbReference>
<dbReference type="FunFam" id="3.10.129.10:FF:000066">
    <property type="entry name" value="Acyl-acyl carrier protein thioesterase ATL3 chloroplastic"/>
    <property type="match status" value="1"/>
</dbReference>
<dbReference type="HOGENOM" id="CLU_614481_0_0_1"/>
<evidence type="ECO:0000256" key="3">
    <source>
        <dbReference type="ARBA" id="ARBA00022528"/>
    </source>
</evidence>
<dbReference type="GO" id="GO:0009507">
    <property type="term" value="C:chloroplast"/>
    <property type="evidence" value="ECO:0007669"/>
    <property type="project" value="UniProtKB-SubCell"/>
</dbReference>
<dbReference type="eggNOG" id="ENOG502RYRP">
    <property type="taxonomic scope" value="Eukaryota"/>
</dbReference>
<reference evidence="8" key="2">
    <citation type="submission" date="2015-03" db="UniProtKB">
        <authorList>
            <consortium name="EnsemblPlants"/>
        </authorList>
    </citation>
    <scope>IDENTIFICATION</scope>
</reference>
<dbReference type="Gene3D" id="3.10.129.10">
    <property type="entry name" value="Hotdog Thioesterase"/>
    <property type="match status" value="2"/>
</dbReference>
<protein>
    <recommendedName>
        <fullName evidence="10">Thioesterase domain-containing protein</fullName>
    </recommendedName>
</protein>
<dbReference type="PANTHER" id="PTHR31793:SF27">
    <property type="entry name" value="NOVEL THIOESTERASE SUPERFAMILY DOMAIN AND SAPOSIN A-TYPE DOMAIN CONTAINING PROTEIN (0610012H03RIK)"/>
    <property type="match status" value="1"/>
</dbReference>
<evidence type="ECO:0000256" key="1">
    <source>
        <dbReference type="ARBA" id="ARBA00004229"/>
    </source>
</evidence>
<keyword evidence="6" id="KW-0809">Transit peptide</keyword>
<evidence type="ECO:0000256" key="5">
    <source>
        <dbReference type="ARBA" id="ARBA00022801"/>
    </source>
</evidence>
<dbReference type="Gramene" id="OBART04G21050.2">
    <property type="protein sequence ID" value="OBART04G21050.2"/>
    <property type="gene ID" value="OBART04G21050"/>
</dbReference>
<comment type="similarity">
    <text evidence="2">Belongs to the 4-hydroxybenzoyl-CoA thioesterase family.</text>
</comment>
<dbReference type="InterPro" id="IPR029069">
    <property type="entry name" value="HotDog_dom_sf"/>
</dbReference>
<dbReference type="GO" id="GO:0016297">
    <property type="term" value="F:fatty acyl-[ACP] hydrolase activity"/>
    <property type="evidence" value="ECO:0007669"/>
    <property type="project" value="UniProtKB-ARBA"/>
</dbReference>
<dbReference type="SUPFAM" id="SSF54637">
    <property type="entry name" value="Thioesterase/thiol ester dehydrase-isomerase"/>
    <property type="match status" value="2"/>
</dbReference>
<dbReference type="GO" id="GO:0006629">
    <property type="term" value="P:lipid metabolic process"/>
    <property type="evidence" value="ECO:0007669"/>
    <property type="project" value="UniProtKB-KW"/>
</dbReference>
<comment type="subcellular location">
    <subcellularLocation>
        <location evidence="1">Plastid</location>
        <location evidence="1">Chloroplast</location>
    </subcellularLocation>
</comment>
<evidence type="ECO:0008006" key="10">
    <source>
        <dbReference type="Google" id="ProtNLM"/>
    </source>
</evidence>
<keyword evidence="3" id="KW-0150">Chloroplast</keyword>
<proteinExistence type="inferred from homology"/>
<dbReference type="AlphaFoldDB" id="A0A0D3FYQ6"/>
<reference evidence="8" key="1">
    <citation type="journal article" date="2009" name="Rice">
        <title>De Novo Next Generation Sequencing of Plant Genomes.</title>
        <authorList>
            <person name="Rounsley S."/>
            <person name="Marri P.R."/>
            <person name="Yu Y."/>
            <person name="He R."/>
            <person name="Sisneros N."/>
            <person name="Goicoechea J.L."/>
            <person name="Lee S.J."/>
            <person name="Angelova A."/>
            <person name="Kudrna D."/>
            <person name="Luo M."/>
            <person name="Affourtit J."/>
            <person name="Desany B."/>
            <person name="Knight J."/>
            <person name="Niazi F."/>
            <person name="Egholm M."/>
            <person name="Wing R.A."/>
        </authorList>
    </citation>
    <scope>NUCLEOTIDE SEQUENCE [LARGE SCALE GENOMIC DNA]</scope>
    <source>
        <strain evidence="8">cv. IRGC 105608</strain>
    </source>
</reference>
<evidence type="ECO:0000313" key="8">
    <source>
        <dbReference type="EnsemblPlants" id="OBART04G21050.2"/>
    </source>
</evidence>
<keyword evidence="7" id="KW-0443">Lipid metabolism</keyword>
<sequence>MQQLGSCGEAERRAEGRVRHCEPLGINLADDEAFDRAARDREHMPSRPPEVETRPWKAAGGRCVGRVEGLGDLEICCCQIGINADLSGGGGGLVVAPTPNRLAHLATRRTCRLLAVSAQSASPHAGLRLDQFFEVEMKVRDYELDQYGVVNNAIYASYCQHGRHELLESVGISADAVARSGESLALSELHLKYYAPLRSGDKFVVKVRLASTKGIRMIFEHFIEKLPNRELILEAKATAVCLNKDYRPTRISPEFLSKLQFFTSEGMSTRSNQQLCNSHCLPARAGSIASPGSGRRVVPLGRRRASLGKVTAYAYPTTRRVVDAAKSSLLQDVHVAASNPSLQLLQDYAPAKKSAKQQNGSRTKDGFYEVEMTVQDDELDEYGVVNNAIYASYIHSGRDVFLENVGVGVDYWTSTGNALALSELNLKFYTPLRKDDRFVVRMKVVKIKGVRIIVEHLIETLPDRKLVVDAKATAVCLDNKYRPTRVFPELSTKLHQFFLS</sequence>
<dbReference type="PaxDb" id="65489-OBART04G21050.2"/>
<dbReference type="EnsemblPlants" id="OBART04G21050.2">
    <property type="protein sequence ID" value="OBART04G21050.2"/>
    <property type="gene ID" value="OBART04G21050"/>
</dbReference>
<keyword evidence="5" id="KW-0378">Hydrolase</keyword>
<dbReference type="CDD" id="cd00586">
    <property type="entry name" value="4HBT"/>
    <property type="match status" value="2"/>
</dbReference>